<evidence type="ECO:0000259" key="1">
    <source>
        <dbReference type="Pfam" id="PF00210"/>
    </source>
</evidence>
<dbReference type="AlphaFoldDB" id="A0A061JMT9"/>
<dbReference type="HOGENOM" id="CLU_1102280_0_0_6"/>
<dbReference type="InterPro" id="IPR008331">
    <property type="entry name" value="Ferritin_DPS_dom"/>
</dbReference>
<dbReference type="Pfam" id="PF00210">
    <property type="entry name" value="Ferritin"/>
    <property type="match status" value="1"/>
</dbReference>
<feature type="domain" description="Ferritin/DPS" evidence="1">
    <location>
        <begin position="86"/>
        <end position="232"/>
    </location>
</feature>
<dbReference type="Gene3D" id="1.20.1260.10">
    <property type="match status" value="1"/>
</dbReference>
<dbReference type="InterPro" id="IPR012347">
    <property type="entry name" value="Ferritin-like"/>
</dbReference>
<comment type="caution">
    <text evidence="2">The sequence shown here is derived from an EMBL/GenBank/DDBJ whole genome shotgun (WGS) entry which is preliminary data.</text>
</comment>
<reference evidence="2 3" key="1">
    <citation type="journal article" date="2013" name="Genome Announc.">
        <title>Draft Genome of the Nitrogen-Fixing Bacterium Pseudomonas stutzeri Strain KOS6 Isolated from Industrial Hydrocarbon Sludge.</title>
        <authorList>
            <person name="Grigoryeva T.V."/>
            <person name="Laikov A.V."/>
            <person name="Naumova R.P."/>
            <person name="Manolov A.I."/>
            <person name="Larin A.K."/>
            <person name="Karpova I.Y."/>
            <person name="Semashko T.A."/>
            <person name="Alexeev D.G."/>
            <person name="Kostryukova E.S."/>
            <person name="Muller R."/>
            <person name="Govorun V.M."/>
        </authorList>
    </citation>
    <scope>NUCLEOTIDE SEQUENCE [LARGE SCALE GENOMIC DNA]</scope>
    <source>
        <strain evidence="2 3">KOS6</strain>
    </source>
</reference>
<name>A0A061JMT9_STUST</name>
<sequence>MATAAKVGSNVTGVQMSPKDTKRLLDAVNDIHPDVPGDERGMLVERSERAAEADRIGSVPVPGSAKGMLKTGFDMMRGKSPEVFLDKLGERLAYERNGVRLYEAMIAKVKGLDTPDSALVDTLKHIRDEEHEHMMLVHQAIETLGADPTSQTPCADVVGSMALGIVNVLTDPRTNVDQCLNALLTVELADNAAWELLIELAQAAGHPNIADSFVHAKTQEDDHLVKIKTLMRRDLIMQTK</sequence>
<protein>
    <recommendedName>
        <fullName evidence="1">Ferritin/DPS domain-containing protein</fullName>
    </recommendedName>
</protein>
<gene>
    <name evidence="2" type="ORF">B597_019080</name>
</gene>
<dbReference type="CDD" id="cd00657">
    <property type="entry name" value="Ferritin_like"/>
    <property type="match status" value="1"/>
</dbReference>
<dbReference type="RefSeq" id="WP_003296905.1">
    <property type="nucleotide sequence ID" value="NZ_KK020676.1"/>
</dbReference>
<organism evidence="2 3">
    <name type="scientific">Stutzerimonas stutzeri KOS6</name>
    <dbReference type="NCBI Taxonomy" id="1218352"/>
    <lineage>
        <taxon>Bacteria</taxon>
        <taxon>Pseudomonadati</taxon>
        <taxon>Pseudomonadota</taxon>
        <taxon>Gammaproteobacteria</taxon>
        <taxon>Pseudomonadales</taxon>
        <taxon>Pseudomonadaceae</taxon>
        <taxon>Stutzerimonas</taxon>
    </lineage>
</organism>
<dbReference type="eggNOG" id="COG1633">
    <property type="taxonomic scope" value="Bacteria"/>
</dbReference>
<dbReference type="Proteomes" id="UP000026923">
    <property type="component" value="Unassembled WGS sequence"/>
</dbReference>
<evidence type="ECO:0000313" key="3">
    <source>
        <dbReference type="Proteomes" id="UP000026923"/>
    </source>
</evidence>
<proteinExistence type="predicted"/>
<dbReference type="EMBL" id="AMCZ02000033">
    <property type="protein sequence ID" value="EWC39675.1"/>
    <property type="molecule type" value="Genomic_DNA"/>
</dbReference>
<dbReference type="SUPFAM" id="SSF47240">
    <property type="entry name" value="Ferritin-like"/>
    <property type="match status" value="1"/>
</dbReference>
<evidence type="ECO:0000313" key="2">
    <source>
        <dbReference type="EMBL" id="EWC39675.1"/>
    </source>
</evidence>
<dbReference type="GO" id="GO:0008199">
    <property type="term" value="F:ferric iron binding"/>
    <property type="evidence" value="ECO:0007669"/>
    <property type="project" value="InterPro"/>
</dbReference>
<dbReference type="OrthoDB" id="5291582at2"/>
<accession>A0A061JMT9</accession>
<dbReference type="InterPro" id="IPR009078">
    <property type="entry name" value="Ferritin-like_SF"/>
</dbReference>